<evidence type="ECO:0000313" key="11">
    <source>
        <dbReference type="EMBL" id="KKQ41180.1"/>
    </source>
</evidence>
<dbReference type="STRING" id="1619036.US58_C0004G0017"/>
<evidence type="ECO:0000256" key="3">
    <source>
        <dbReference type="ARBA" id="ARBA00022801"/>
    </source>
</evidence>
<dbReference type="InterPro" id="IPR001967">
    <property type="entry name" value="Peptidase_S11_N"/>
</dbReference>
<proteinExistence type="inferred from homology"/>
<evidence type="ECO:0000259" key="10">
    <source>
        <dbReference type="Pfam" id="PF00768"/>
    </source>
</evidence>
<protein>
    <recommendedName>
        <fullName evidence="10">Peptidase S11 D-alanyl-D-alanine carboxypeptidase A N-terminal domain-containing protein</fullName>
    </recommendedName>
</protein>
<dbReference type="InterPro" id="IPR018044">
    <property type="entry name" value="Peptidase_S11"/>
</dbReference>
<dbReference type="GO" id="GO:0071555">
    <property type="term" value="P:cell wall organization"/>
    <property type="evidence" value="ECO:0007669"/>
    <property type="project" value="UniProtKB-KW"/>
</dbReference>
<evidence type="ECO:0000256" key="2">
    <source>
        <dbReference type="ARBA" id="ARBA00022729"/>
    </source>
</evidence>
<feature type="binding site" evidence="8">
    <location>
        <position position="675"/>
    </location>
    <ligand>
        <name>substrate</name>
    </ligand>
</feature>
<accession>A0A0G0HRF0</accession>
<evidence type="ECO:0000256" key="1">
    <source>
        <dbReference type="ARBA" id="ARBA00007164"/>
    </source>
</evidence>
<evidence type="ECO:0000256" key="4">
    <source>
        <dbReference type="ARBA" id="ARBA00022960"/>
    </source>
</evidence>
<sequence length="733" mass="82088">MLLKKISIFVLSVIILSEPLFVFAQTEFNPQFIISDAELQDCSWTRTDVQQFLDDRGSYLRNYKATDSTGTTKTAADIIYDSAKTYQINPKFLLVTLQKEQSLITDDSPTTKQLDWATGYAVCDSCSMDDLRIQTKKGFANQVENAAAIMRWYYNNSDKSYIKKQGSLTVIDNTEIVPQSWATAFLYTYTPHLNGNKNFWRIWETWFGQVYPNGSLLKSASSSEMWLLQDGKKRKFASLTALVTRIDPKMAMLVPDTELSNYPTGAPISFPNYSILRSPNGIYLLDYDVLRPFASEEVVRKMGYNPDEIIEVAAPDLNGYTIGSVITASTIAPQGVIYQITDLNNNYYLLKDGTLFPVTDKRVVEINFKNLKIEKHKLAELKKYPVADLPINLQDGVLIKAIGSKNVYVIDKGLKRKITDEETFIALGYKNNNIVSISATTAMGIPEGEPLFLNASLLSAKNKFLGDSTAPPEDLFKTNVPTYLVAEYPSGRILAGKNIDTVRSIASLTKLITAYEALSNNFDQNKITTYTKSKYEAYGNLLNLIDGEKIKNKDLLNTMLIASVNNTARMVAQATGLTEKEFIKSANDQLAEWGADNSIITDVTGLDDGNKSTARDLLKIFTKILSNSTIKNILSQTKYTFKETLNKNKVATHNLINTNQLISTTGRNYQILASKTGYTGEAGSILIMLIQDRKDKKQYIILTMGNPDYNNRFIEPNKLAEWAVTEKVTIAKE</sequence>
<name>A0A0G0HRF0_9BACT</name>
<evidence type="ECO:0000256" key="8">
    <source>
        <dbReference type="PIRSR" id="PIRSR618044-2"/>
    </source>
</evidence>
<comment type="caution">
    <text evidence="11">The sequence shown here is derived from an EMBL/GenBank/DDBJ whole genome shotgun (WGS) entry which is preliminary data.</text>
</comment>
<reference evidence="11 12" key="1">
    <citation type="journal article" date="2015" name="Nature">
        <title>rRNA introns, odd ribosomes, and small enigmatic genomes across a large radiation of phyla.</title>
        <authorList>
            <person name="Brown C.T."/>
            <person name="Hug L.A."/>
            <person name="Thomas B.C."/>
            <person name="Sharon I."/>
            <person name="Castelle C.J."/>
            <person name="Singh A."/>
            <person name="Wilkins M.J."/>
            <person name="Williams K.H."/>
            <person name="Banfield J.F."/>
        </authorList>
    </citation>
    <scope>NUCLEOTIDE SEQUENCE [LARGE SCALE GENOMIC DNA]</scope>
</reference>
<feature type="active site" description="Acyl-ester intermediate" evidence="7">
    <location>
        <position position="507"/>
    </location>
</feature>
<comment type="similarity">
    <text evidence="1 9">Belongs to the peptidase S11 family.</text>
</comment>
<dbReference type="InterPro" id="IPR012338">
    <property type="entry name" value="Beta-lactam/transpept-like"/>
</dbReference>
<keyword evidence="6" id="KW-0961">Cell wall biogenesis/degradation</keyword>
<dbReference type="Gene3D" id="3.40.710.10">
    <property type="entry name" value="DD-peptidase/beta-lactamase superfamily"/>
    <property type="match status" value="1"/>
</dbReference>
<dbReference type="GO" id="GO:0006508">
    <property type="term" value="P:proteolysis"/>
    <property type="evidence" value="ECO:0007669"/>
    <property type="project" value="InterPro"/>
</dbReference>
<feature type="active site" description="Proton acceptor" evidence="7">
    <location>
        <position position="510"/>
    </location>
</feature>
<dbReference type="Proteomes" id="UP000034333">
    <property type="component" value="Unassembled WGS sequence"/>
</dbReference>
<evidence type="ECO:0000256" key="7">
    <source>
        <dbReference type="PIRSR" id="PIRSR618044-1"/>
    </source>
</evidence>
<keyword evidence="3" id="KW-0378">Hydrolase</keyword>
<evidence type="ECO:0000256" key="6">
    <source>
        <dbReference type="ARBA" id="ARBA00023316"/>
    </source>
</evidence>
<organism evidence="11 12">
    <name type="scientific">Candidatus Magasanikbacteria bacterium GW2011_GWA2_37_8</name>
    <dbReference type="NCBI Taxonomy" id="1619036"/>
    <lineage>
        <taxon>Bacteria</taxon>
        <taxon>Candidatus Magasanikiibacteriota</taxon>
    </lineage>
</organism>
<dbReference type="GO" id="GO:0009252">
    <property type="term" value="P:peptidoglycan biosynthetic process"/>
    <property type="evidence" value="ECO:0007669"/>
    <property type="project" value="UniProtKB-KW"/>
</dbReference>
<feature type="domain" description="Peptidase S11 D-alanyl-D-alanine carboxypeptidase A N-terminal" evidence="10">
    <location>
        <begin position="481"/>
        <end position="705"/>
    </location>
</feature>
<evidence type="ECO:0000256" key="9">
    <source>
        <dbReference type="RuleBase" id="RU004016"/>
    </source>
</evidence>
<dbReference type="PATRIC" id="fig|1619036.3.peg.111"/>
<dbReference type="PRINTS" id="PR00725">
    <property type="entry name" value="DADACBPTASE1"/>
</dbReference>
<dbReference type="AlphaFoldDB" id="A0A0G0HRF0"/>
<keyword evidence="2" id="KW-0732">Signal</keyword>
<dbReference type="EMBL" id="LBTN01000004">
    <property type="protein sequence ID" value="KKQ41180.1"/>
    <property type="molecule type" value="Genomic_DNA"/>
</dbReference>
<keyword evidence="5" id="KW-0573">Peptidoglycan synthesis</keyword>
<dbReference type="Pfam" id="PF00768">
    <property type="entry name" value="Peptidase_S11"/>
    <property type="match status" value="1"/>
</dbReference>
<keyword evidence="4" id="KW-0133">Cell shape</keyword>
<dbReference type="GO" id="GO:0009002">
    <property type="term" value="F:serine-type D-Ala-D-Ala carboxypeptidase activity"/>
    <property type="evidence" value="ECO:0007669"/>
    <property type="project" value="InterPro"/>
</dbReference>
<evidence type="ECO:0000313" key="12">
    <source>
        <dbReference type="Proteomes" id="UP000034333"/>
    </source>
</evidence>
<feature type="active site" evidence="7">
    <location>
        <position position="563"/>
    </location>
</feature>
<gene>
    <name evidence="11" type="ORF">US58_C0004G0017</name>
</gene>
<dbReference type="SUPFAM" id="SSF56601">
    <property type="entry name" value="beta-lactamase/transpeptidase-like"/>
    <property type="match status" value="1"/>
</dbReference>
<dbReference type="GO" id="GO:0008360">
    <property type="term" value="P:regulation of cell shape"/>
    <property type="evidence" value="ECO:0007669"/>
    <property type="project" value="UniProtKB-KW"/>
</dbReference>
<evidence type="ECO:0000256" key="5">
    <source>
        <dbReference type="ARBA" id="ARBA00022984"/>
    </source>
</evidence>